<dbReference type="EMBL" id="JH001405">
    <property type="protein sequence ID" value="EGW13433.1"/>
    <property type="molecule type" value="Genomic_DNA"/>
</dbReference>
<dbReference type="InParanoid" id="G3I720"/>
<dbReference type="Proteomes" id="UP000001075">
    <property type="component" value="Unassembled WGS sequence"/>
</dbReference>
<dbReference type="AlphaFoldDB" id="G3I720"/>
<accession>G3I720</accession>
<protein>
    <submittedName>
        <fullName evidence="1">Uncharacterized protein</fullName>
    </submittedName>
</protein>
<sequence>MVSWGQAMECRAGLWWLVHNSSTQETKTRSYQFKEGHSGLEWETQQKLTHFGKATGALRICALQFTGLASIPRQGLM</sequence>
<evidence type="ECO:0000313" key="2">
    <source>
        <dbReference type="Proteomes" id="UP000001075"/>
    </source>
</evidence>
<gene>
    <name evidence="1" type="ORF">I79_019301</name>
</gene>
<proteinExistence type="predicted"/>
<name>G3I720_CRIGR</name>
<evidence type="ECO:0000313" key="1">
    <source>
        <dbReference type="EMBL" id="EGW13433.1"/>
    </source>
</evidence>
<reference evidence="2" key="1">
    <citation type="journal article" date="2011" name="Nat. Biotechnol.">
        <title>The genomic sequence of the Chinese hamster ovary (CHO)-K1 cell line.</title>
        <authorList>
            <person name="Xu X."/>
            <person name="Nagarajan H."/>
            <person name="Lewis N.E."/>
            <person name="Pan S."/>
            <person name="Cai Z."/>
            <person name="Liu X."/>
            <person name="Chen W."/>
            <person name="Xie M."/>
            <person name="Wang W."/>
            <person name="Hammond S."/>
            <person name="Andersen M.R."/>
            <person name="Neff N."/>
            <person name="Passarelli B."/>
            <person name="Koh W."/>
            <person name="Fan H.C."/>
            <person name="Wang J."/>
            <person name="Gui Y."/>
            <person name="Lee K.H."/>
            <person name="Betenbaugh M.J."/>
            <person name="Quake S.R."/>
            <person name="Famili I."/>
            <person name="Palsson B.O."/>
            <person name="Wang J."/>
        </authorList>
    </citation>
    <scope>NUCLEOTIDE SEQUENCE [LARGE SCALE GENOMIC DNA]</scope>
    <source>
        <strain evidence="2">CHO K1 cell line</strain>
    </source>
</reference>
<organism evidence="1 2">
    <name type="scientific">Cricetulus griseus</name>
    <name type="common">Chinese hamster</name>
    <name type="synonym">Cricetulus barabensis griseus</name>
    <dbReference type="NCBI Taxonomy" id="10029"/>
    <lineage>
        <taxon>Eukaryota</taxon>
        <taxon>Metazoa</taxon>
        <taxon>Chordata</taxon>
        <taxon>Craniata</taxon>
        <taxon>Vertebrata</taxon>
        <taxon>Euteleostomi</taxon>
        <taxon>Mammalia</taxon>
        <taxon>Eutheria</taxon>
        <taxon>Euarchontoglires</taxon>
        <taxon>Glires</taxon>
        <taxon>Rodentia</taxon>
        <taxon>Myomorpha</taxon>
        <taxon>Muroidea</taxon>
        <taxon>Cricetidae</taxon>
        <taxon>Cricetinae</taxon>
        <taxon>Cricetulus</taxon>
    </lineage>
</organism>